<feature type="non-terminal residue" evidence="2">
    <location>
        <position position="81"/>
    </location>
</feature>
<feature type="region of interest" description="Disordered" evidence="1">
    <location>
        <begin position="1"/>
        <end position="57"/>
    </location>
</feature>
<protein>
    <submittedName>
        <fullName evidence="2">Uncharacterized protein</fullName>
    </submittedName>
</protein>
<dbReference type="EMBL" id="LXQA010745109">
    <property type="protein sequence ID" value="MCI68892.1"/>
    <property type="molecule type" value="Genomic_DNA"/>
</dbReference>
<accession>A0A392U693</accession>
<evidence type="ECO:0000256" key="1">
    <source>
        <dbReference type="SAM" id="MobiDB-lite"/>
    </source>
</evidence>
<evidence type="ECO:0000313" key="2">
    <source>
        <dbReference type="EMBL" id="MCI68892.1"/>
    </source>
</evidence>
<keyword evidence="3" id="KW-1185">Reference proteome</keyword>
<reference evidence="2 3" key="1">
    <citation type="journal article" date="2018" name="Front. Plant Sci.">
        <title>Red Clover (Trifolium pratense) and Zigzag Clover (T. medium) - A Picture of Genomic Similarities and Differences.</title>
        <authorList>
            <person name="Dluhosova J."/>
            <person name="Istvanek J."/>
            <person name="Nedelnik J."/>
            <person name="Repkova J."/>
        </authorList>
    </citation>
    <scope>NUCLEOTIDE SEQUENCE [LARGE SCALE GENOMIC DNA]</scope>
    <source>
        <strain evidence="3">cv. 10/8</strain>
        <tissue evidence="2">Leaf</tissue>
    </source>
</reference>
<sequence>APHQNHPAVVGDVPGNPDSRCPTHDSGAPAVSWSVSENVQSAQSAGGTAGSRKESEFVPGYPVWQPSVGEKSMVVPNPSCS</sequence>
<feature type="non-terminal residue" evidence="2">
    <location>
        <position position="1"/>
    </location>
</feature>
<proteinExistence type="predicted"/>
<organism evidence="2 3">
    <name type="scientific">Trifolium medium</name>
    <dbReference type="NCBI Taxonomy" id="97028"/>
    <lineage>
        <taxon>Eukaryota</taxon>
        <taxon>Viridiplantae</taxon>
        <taxon>Streptophyta</taxon>
        <taxon>Embryophyta</taxon>
        <taxon>Tracheophyta</taxon>
        <taxon>Spermatophyta</taxon>
        <taxon>Magnoliopsida</taxon>
        <taxon>eudicotyledons</taxon>
        <taxon>Gunneridae</taxon>
        <taxon>Pentapetalae</taxon>
        <taxon>rosids</taxon>
        <taxon>fabids</taxon>
        <taxon>Fabales</taxon>
        <taxon>Fabaceae</taxon>
        <taxon>Papilionoideae</taxon>
        <taxon>50 kb inversion clade</taxon>
        <taxon>NPAAA clade</taxon>
        <taxon>Hologalegina</taxon>
        <taxon>IRL clade</taxon>
        <taxon>Trifolieae</taxon>
        <taxon>Trifolium</taxon>
    </lineage>
</organism>
<comment type="caution">
    <text evidence="2">The sequence shown here is derived from an EMBL/GenBank/DDBJ whole genome shotgun (WGS) entry which is preliminary data.</text>
</comment>
<name>A0A392U693_9FABA</name>
<evidence type="ECO:0000313" key="3">
    <source>
        <dbReference type="Proteomes" id="UP000265520"/>
    </source>
</evidence>
<dbReference type="Proteomes" id="UP000265520">
    <property type="component" value="Unassembled WGS sequence"/>
</dbReference>
<dbReference type="AlphaFoldDB" id="A0A392U693"/>
<feature type="compositionally biased region" description="Polar residues" evidence="1">
    <location>
        <begin position="33"/>
        <end position="46"/>
    </location>
</feature>